<organism evidence="1 2">
    <name type="scientific">Halalkalibacter oceani</name>
    <dbReference type="NCBI Taxonomy" id="1653776"/>
    <lineage>
        <taxon>Bacteria</taxon>
        <taxon>Bacillati</taxon>
        <taxon>Bacillota</taxon>
        <taxon>Bacilli</taxon>
        <taxon>Bacillales</taxon>
        <taxon>Bacillaceae</taxon>
        <taxon>Halalkalibacter</taxon>
    </lineage>
</organism>
<dbReference type="RefSeq" id="WP_251222768.1">
    <property type="nucleotide sequence ID" value="NZ_JAMBOL010000004.1"/>
</dbReference>
<evidence type="ECO:0000313" key="1">
    <source>
        <dbReference type="EMBL" id="MCM3713968.1"/>
    </source>
</evidence>
<proteinExistence type="predicted"/>
<dbReference type="AlphaFoldDB" id="A0A9X2DRR4"/>
<protein>
    <recommendedName>
        <fullName evidence="3">DUF4830 domain-containing protein</fullName>
    </recommendedName>
</protein>
<reference evidence="1" key="1">
    <citation type="submission" date="2022-05" db="EMBL/GenBank/DDBJ databases">
        <title>Comparative Genomics of Spacecraft Associated Microbes.</title>
        <authorList>
            <person name="Tran M.T."/>
            <person name="Wright A."/>
            <person name="Seuylemezian A."/>
            <person name="Eisen J."/>
            <person name="Coil D."/>
        </authorList>
    </citation>
    <scope>NUCLEOTIDE SEQUENCE</scope>
    <source>
        <strain evidence="1">214.1.1</strain>
    </source>
</reference>
<sequence>MLRYIVLVFIMLVFVGCTGDESISNHVVMAQDFLRHEGYEVVSYEGEGRRTFAKSDLLELSNEQVWAVQYTEPDEYLNKQIETVSFTVKNHPLDEQFNMGKTSVTVWLQNGEVIGGWSFPVSKKNDVAGAPSSLDGKTAEEVQGDYSKWQEQWREKYGE</sequence>
<keyword evidence="2" id="KW-1185">Reference proteome</keyword>
<accession>A0A9X2DRR4</accession>
<name>A0A9X2DRR4_9BACI</name>
<dbReference type="Proteomes" id="UP001139179">
    <property type="component" value="Unassembled WGS sequence"/>
</dbReference>
<dbReference type="PROSITE" id="PS51257">
    <property type="entry name" value="PROKAR_LIPOPROTEIN"/>
    <property type="match status" value="1"/>
</dbReference>
<dbReference type="EMBL" id="JAMBOL010000004">
    <property type="protein sequence ID" value="MCM3713968.1"/>
    <property type="molecule type" value="Genomic_DNA"/>
</dbReference>
<evidence type="ECO:0008006" key="3">
    <source>
        <dbReference type="Google" id="ProtNLM"/>
    </source>
</evidence>
<gene>
    <name evidence="1" type="ORF">M3202_07705</name>
</gene>
<comment type="caution">
    <text evidence="1">The sequence shown here is derived from an EMBL/GenBank/DDBJ whole genome shotgun (WGS) entry which is preliminary data.</text>
</comment>
<evidence type="ECO:0000313" key="2">
    <source>
        <dbReference type="Proteomes" id="UP001139179"/>
    </source>
</evidence>